<dbReference type="EMBL" id="CAJJDM010000058">
    <property type="protein sequence ID" value="CAD8076743.1"/>
    <property type="molecule type" value="Genomic_DNA"/>
</dbReference>
<feature type="compositionally biased region" description="Low complexity" evidence="2">
    <location>
        <begin position="434"/>
        <end position="449"/>
    </location>
</feature>
<name>A0A8S1MGD0_PARPR</name>
<sequence length="602" mass="70332">MQQLKTKIKPPFFLDGVQAARRGKVLDYKAEKDTHLEQYYFNMQMRQQMKKIKQDRMSQRNLAHQQQSKSFEQTIHQQKQTQVFNKSSSPQQQTTSIVSNTQNVPKVSRSLSKDQFVTFLDSLITTVQNVQQLVISYFPQDQMDNQISKQQDELKKISQATEQLSRKLRANSLENKKEVENVKTQKNFSKLPQIKKSGCNVSKSYRGKDQQNKNNKSNTKNIVNTSITLERNQNIELEETENHNFDYKYYESVQDNTIKKTIINKPIDQIQNYRNIDSQQQNLLQIKFDQETQLLSVRGPQQKQQKKCHKEIQLVLNKPKQYKNHKNIQLVSQSPQQLKSKSVGPQDNTQKSQSKNQSKLDFKKINSINISKVDIEKSNQNSNLQDVSTKKSSTNPIAIQSYQQSNLDQQKNEVQVVQDVIQNQSKDSQLFLIQQQQTQDQQQQSQTQTQDDEKSKLNGTAFFNIMEEEEKKETIGKMIESNEIKRYNENEEDEQNESNDQKKQQEHMFIQMIQKQAIENDQKLLQQQQTNYNTLNDVGNGSEILIKAAESIDPQSDQDIVNPLEDSDDQQRDNQEGFLITTLEQNNQQVIEYQKENFEQES</sequence>
<comment type="caution">
    <text evidence="3">The sequence shown here is derived from an EMBL/GenBank/DDBJ whole genome shotgun (WGS) entry which is preliminary data.</text>
</comment>
<evidence type="ECO:0000256" key="2">
    <source>
        <dbReference type="SAM" id="MobiDB-lite"/>
    </source>
</evidence>
<proteinExistence type="predicted"/>
<feature type="compositionally biased region" description="Polar residues" evidence="2">
    <location>
        <begin position="329"/>
        <end position="357"/>
    </location>
</feature>
<feature type="region of interest" description="Disordered" evidence="2">
    <location>
        <begin position="329"/>
        <end position="363"/>
    </location>
</feature>
<keyword evidence="4" id="KW-1185">Reference proteome</keyword>
<organism evidence="3 4">
    <name type="scientific">Paramecium primaurelia</name>
    <dbReference type="NCBI Taxonomy" id="5886"/>
    <lineage>
        <taxon>Eukaryota</taxon>
        <taxon>Sar</taxon>
        <taxon>Alveolata</taxon>
        <taxon>Ciliophora</taxon>
        <taxon>Intramacronucleata</taxon>
        <taxon>Oligohymenophorea</taxon>
        <taxon>Peniculida</taxon>
        <taxon>Parameciidae</taxon>
        <taxon>Paramecium</taxon>
    </lineage>
</organism>
<evidence type="ECO:0000256" key="1">
    <source>
        <dbReference type="SAM" id="Coils"/>
    </source>
</evidence>
<keyword evidence="1" id="KW-0175">Coiled coil</keyword>
<dbReference type="AlphaFoldDB" id="A0A8S1MGD0"/>
<evidence type="ECO:0000313" key="3">
    <source>
        <dbReference type="EMBL" id="CAD8076743.1"/>
    </source>
</evidence>
<dbReference type="Proteomes" id="UP000688137">
    <property type="component" value="Unassembled WGS sequence"/>
</dbReference>
<protein>
    <submittedName>
        <fullName evidence="3">Uncharacterized protein</fullName>
    </submittedName>
</protein>
<feature type="coiled-coil region" evidence="1">
    <location>
        <begin position="140"/>
        <end position="167"/>
    </location>
</feature>
<feature type="region of interest" description="Disordered" evidence="2">
    <location>
        <begin position="554"/>
        <end position="574"/>
    </location>
</feature>
<evidence type="ECO:0000313" key="4">
    <source>
        <dbReference type="Proteomes" id="UP000688137"/>
    </source>
</evidence>
<reference evidence="3" key="1">
    <citation type="submission" date="2021-01" db="EMBL/GenBank/DDBJ databases">
        <authorList>
            <consortium name="Genoscope - CEA"/>
            <person name="William W."/>
        </authorList>
    </citation>
    <scope>NUCLEOTIDE SEQUENCE</scope>
</reference>
<feature type="region of interest" description="Disordered" evidence="2">
    <location>
        <begin position="199"/>
        <end position="220"/>
    </location>
</feature>
<gene>
    <name evidence="3" type="ORF">PPRIM_AZ9-3.1.T0570034</name>
</gene>
<feature type="region of interest" description="Disordered" evidence="2">
    <location>
        <begin position="54"/>
        <end position="104"/>
    </location>
</feature>
<accession>A0A8S1MGD0</accession>
<feature type="region of interest" description="Disordered" evidence="2">
    <location>
        <begin position="486"/>
        <end position="506"/>
    </location>
</feature>
<feature type="compositionally biased region" description="Polar residues" evidence="2">
    <location>
        <begin position="59"/>
        <end position="104"/>
    </location>
</feature>
<feature type="region of interest" description="Disordered" evidence="2">
    <location>
        <begin position="432"/>
        <end position="456"/>
    </location>
</feature>